<feature type="region of interest" description="Disordered" evidence="7">
    <location>
        <begin position="81"/>
        <end position="187"/>
    </location>
</feature>
<comment type="subcellular location">
    <subcellularLocation>
        <location evidence="1">Nucleus</location>
    </subcellularLocation>
</comment>
<evidence type="ECO:0000256" key="6">
    <source>
        <dbReference type="ARBA" id="ARBA00058775"/>
    </source>
</evidence>
<evidence type="ECO:0000256" key="7">
    <source>
        <dbReference type="SAM" id="MobiDB-lite"/>
    </source>
</evidence>
<feature type="compositionally biased region" description="Polar residues" evidence="7">
    <location>
        <begin position="386"/>
        <end position="423"/>
    </location>
</feature>
<protein>
    <submittedName>
        <fullName evidence="9">Transcription initiation factor</fullName>
    </submittedName>
</protein>
<evidence type="ECO:0000259" key="8">
    <source>
        <dbReference type="PROSITE" id="PS51879"/>
    </source>
</evidence>
<dbReference type="GO" id="GO:0046982">
    <property type="term" value="F:protein heterodimerization activity"/>
    <property type="evidence" value="ECO:0007669"/>
    <property type="project" value="InterPro"/>
</dbReference>
<dbReference type="KEGG" id="aly:9301526"/>
<dbReference type="Pfam" id="PF05236">
    <property type="entry name" value="TAF4"/>
    <property type="match status" value="1"/>
</dbReference>
<reference evidence="10" key="1">
    <citation type="journal article" date="2011" name="Nat. Genet.">
        <title>The Arabidopsis lyrata genome sequence and the basis of rapid genome size change.</title>
        <authorList>
            <person name="Hu T.T."/>
            <person name="Pattyn P."/>
            <person name="Bakker E.G."/>
            <person name="Cao J."/>
            <person name="Cheng J.-F."/>
            <person name="Clark R.M."/>
            <person name="Fahlgren N."/>
            <person name="Fawcett J.A."/>
            <person name="Grimwood J."/>
            <person name="Gundlach H."/>
            <person name="Haberer G."/>
            <person name="Hollister J.D."/>
            <person name="Ossowski S."/>
            <person name="Ottilar R.P."/>
            <person name="Salamov A.A."/>
            <person name="Schneeberger K."/>
            <person name="Spannagl M."/>
            <person name="Wang X."/>
            <person name="Yang L."/>
            <person name="Nasrallah M.E."/>
            <person name="Bergelson J."/>
            <person name="Carrington J.C."/>
            <person name="Gaut B.S."/>
            <person name="Schmutz J."/>
            <person name="Mayer K.F.X."/>
            <person name="Van de Peer Y."/>
            <person name="Grigoriev I.V."/>
            <person name="Nordborg M."/>
            <person name="Weigel D."/>
            <person name="Guo Y.-L."/>
        </authorList>
    </citation>
    <scope>NUCLEOTIDE SEQUENCE [LARGE SCALE GENOMIC DNA]</scope>
    <source>
        <strain evidence="10">cv. MN47</strain>
    </source>
</reference>
<feature type="compositionally biased region" description="Polar residues" evidence="7">
    <location>
        <begin position="432"/>
        <end position="442"/>
    </location>
</feature>
<feature type="compositionally biased region" description="Polar residues" evidence="7">
    <location>
        <begin position="125"/>
        <end position="146"/>
    </location>
</feature>
<keyword evidence="3" id="KW-0805">Transcription regulation</keyword>
<dbReference type="eggNOG" id="KOG2341">
    <property type="taxonomic scope" value="Eukaryota"/>
</dbReference>
<dbReference type="InterPro" id="IPR009072">
    <property type="entry name" value="Histone-fold"/>
</dbReference>
<dbReference type="PROSITE" id="PS51879">
    <property type="entry name" value="RST"/>
    <property type="match status" value="1"/>
</dbReference>
<dbReference type="CDD" id="cd08045">
    <property type="entry name" value="HFD_TAF4"/>
    <property type="match status" value="1"/>
</dbReference>
<evidence type="ECO:0000256" key="2">
    <source>
        <dbReference type="ARBA" id="ARBA00006178"/>
    </source>
</evidence>
<dbReference type="Pfam" id="PF12174">
    <property type="entry name" value="RST"/>
    <property type="match status" value="1"/>
</dbReference>
<dbReference type="InterPro" id="IPR045144">
    <property type="entry name" value="TAF4"/>
</dbReference>
<dbReference type="GO" id="GO:0006367">
    <property type="term" value="P:transcription initiation at RNA polymerase II promoter"/>
    <property type="evidence" value="ECO:0007669"/>
    <property type="project" value="TreeGrafter"/>
</dbReference>
<feature type="compositionally biased region" description="Basic and acidic residues" evidence="7">
    <location>
        <begin position="96"/>
        <end position="109"/>
    </location>
</feature>
<keyword evidence="9" id="KW-0396">Initiation factor</keyword>
<dbReference type="HOGENOM" id="CLU_011622_0_0_1"/>
<dbReference type="PANTHER" id="PTHR15138:SF14">
    <property type="entry name" value="TRANSCRIPTION INITIATION FACTOR TFIID SUBUNIT 4"/>
    <property type="match status" value="1"/>
</dbReference>
<comment type="function">
    <text evidence="6">TAFs are components of the transcription factor IID (TFIID) complex that is essential for mediating regulation of RNA polymerase transcription.</text>
</comment>
<feature type="region of interest" description="Disordered" evidence="7">
    <location>
        <begin position="286"/>
        <end position="316"/>
    </location>
</feature>
<feature type="compositionally biased region" description="Polar residues" evidence="7">
    <location>
        <begin position="452"/>
        <end position="492"/>
    </location>
</feature>
<feature type="region of interest" description="Disordered" evidence="7">
    <location>
        <begin position="354"/>
        <end position="529"/>
    </location>
</feature>
<feature type="compositionally biased region" description="Low complexity" evidence="7">
    <location>
        <begin position="174"/>
        <end position="187"/>
    </location>
</feature>
<dbReference type="Gene3D" id="1.10.20.10">
    <property type="entry name" value="Histone, subunit A"/>
    <property type="match status" value="1"/>
</dbReference>
<feature type="region of interest" description="Disordered" evidence="7">
    <location>
        <begin position="742"/>
        <end position="794"/>
    </location>
</feature>
<feature type="compositionally biased region" description="Polar residues" evidence="7">
    <location>
        <begin position="81"/>
        <end position="95"/>
    </location>
</feature>
<evidence type="ECO:0000256" key="3">
    <source>
        <dbReference type="ARBA" id="ARBA00023015"/>
    </source>
</evidence>
<feature type="compositionally biased region" description="Polar residues" evidence="7">
    <location>
        <begin position="286"/>
        <end position="300"/>
    </location>
</feature>
<feature type="region of interest" description="Disordered" evidence="7">
    <location>
        <begin position="663"/>
        <end position="710"/>
    </location>
</feature>
<name>D7MQ05_ARALL</name>
<keyword evidence="9" id="KW-0648">Protein biosynthesis</keyword>
<keyword evidence="4" id="KW-0804">Transcription</keyword>
<feature type="compositionally biased region" description="Polar residues" evidence="7">
    <location>
        <begin position="156"/>
        <end position="171"/>
    </location>
</feature>
<dbReference type="FunFam" id="1.10.20.10:FF:000015">
    <property type="entry name" value="Transcription initiation factor TFIID subunit 4B"/>
    <property type="match status" value="1"/>
</dbReference>
<feature type="compositionally biased region" description="Basic and acidic residues" evidence="7">
    <location>
        <begin position="763"/>
        <end position="772"/>
    </location>
</feature>
<proteinExistence type="inferred from homology"/>
<dbReference type="InterPro" id="IPR022003">
    <property type="entry name" value="RST"/>
</dbReference>
<evidence type="ECO:0000256" key="5">
    <source>
        <dbReference type="ARBA" id="ARBA00023242"/>
    </source>
</evidence>
<organism evidence="10">
    <name type="scientific">Arabidopsis lyrata subsp. lyrata</name>
    <name type="common">Lyre-leaved rock-cress</name>
    <dbReference type="NCBI Taxonomy" id="81972"/>
    <lineage>
        <taxon>Eukaryota</taxon>
        <taxon>Viridiplantae</taxon>
        <taxon>Streptophyta</taxon>
        <taxon>Embryophyta</taxon>
        <taxon>Tracheophyta</taxon>
        <taxon>Spermatophyta</taxon>
        <taxon>Magnoliopsida</taxon>
        <taxon>eudicotyledons</taxon>
        <taxon>Gunneridae</taxon>
        <taxon>Pentapetalae</taxon>
        <taxon>rosids</taxon>
        <taxon>malvids</taxon>
        <taxon>Brassicales</taxon>
        <taxon>Brassicaceae</taxon>
        <taxon>Camelineae</taxon>
        <taxon>Arabidopsis</taxon>
    </lineage>
</organism>
<dbReference type="AlphaFoldDB" id="D7MQ05"/>
<comment type="similarity">
    <text evidence="2">Belongs to the TAF4 family.</text>
</comment>
<evidence type="ECO:0000256" key="4">
    <source>
        <dbReference type="ARBA" id="ARBA00023163"/>
    </source>
</evidence>
<keyword evidence="10" id="KW-1185">Reference proteome</keyword>
<dbReference type="GO" id="GO:0005669">
    <property type="term" value="C:transcription factor TFIID complex"/>
    <property type="evidence" value="ECO:0007669"/>
    <property type="project" value="InterPro"/>
</dbReference>
<dbReference type="GO" id="GO:0016251">
    <property type="term" value="F:RNA polymerase II general transcription initiation factor activity"/>
    <property type="evidence" value="ECO:0007669"/>
    <property type="project" value="TreeGrafter"/>
</dbReference>
<feature type="compositionally biased region" description="Basic and acidic residues" evidence="7">
    <location>
        <begin position="663"/>
        <end position="680"/>
    </location>
</feature>
<feature type="compositionally biased region" description="Basic and acidic residues" evidence="7">
    <location>
        <begin position="689"/>
        <end position="710"/>
    </location>
</feature>
<dbReference type="OrthoDB" id="21060at2759"/>
<feature type="compositionally biased region" description="Basic and acidic residues" evidence="7">
    <location>
        <begin position="742"/>
        <end position="753"/>
    </location>
</feature>
<evidence type="ECO:0000256" key="1">
    <source>
        <dbReference type="ARBA" id="ARBA00004123"/>
    </source>
</evidence>
<dbReference type="Gramene" id="scaffold_800773.1">
    <property type="protein sequence ID" value="scaffold_800773.1"/>
    <property type="gene ID" value="scaffold_800773.1"/>
</dbReference>
<evidence type="ECO:0000313" key="10">
    <source>
        <dbReference type="Proteomes" id="UP000008694"/>
    </source>
</evidence>
<feature type="domain" description="RST" evidence="8">
    <location>
        <begin position="186"/>
        <end position="257"/>
    </location>
</feature>
<dbReference type="GO" id="GO:0003743">
    <property type="term" value="F:translation initiation factor activity"/>
    <property type="evidence" value="ECO:0007669"/>
    <property type="project" value="UniProtKB-KW"/>
</dbReference>
<accession>D7MQ05</accession>
<dbReference type="EMBL" id="GL348720">
    <property type="protein sequence ID" value="EFH39948.1"/>
    <property type="molecule type" value="Genomic_DNA"/>
</dbReference>
<dbReference type="PANTHER" id="PTHR15138">
    <property type="entry name" value="TRANSCRIPTION INITIATION FACTOR TFIID SUBUNIT 4"/>
    <property type="match status" value="1"/>
</dbReference>
<dbReference type="InterPro" id="IPR007900">
    <property type="entry name" value="TAF4_C"/>
</dbReference>
<keyword evidence="5" id="KW-0539">Nucleus</keyword>
<dbReference type="GO" id="GO:0003677">
    <property type="term" value="F:DNA binding"/>
    <property type="evidence" value="ECO:0007669"/>
    <property type="project" value="TreeGrafter"/>
</dbReference>
<dbReference type="Proteomes" id="UP000008694">
    <property type="component" value="Unassembled WGS sequence"/>
</dbReference>
<evidence type="ECO:0000313" key="9">
    <source>
        <dbReference type="EMBL" id="EFH39948.1"/>
    </source>
</evidence>
<dbReference type="STRING" id="81972.D7MQ05"/>
<gene>
    <name evidence="9" type="ORF">ARALYDRAFT_917373</name>
</gene>
<sequence>MDPSIFKLLEEDEDESMHSGADVDAFQAALNRDIEGSMTTTLPLVTNPGNNHSPNQQFATWKNGIGDSNINVQTQHSLENTQMKEQQGSATAIENQHQHDLKHANESHLQHNQPQNLHRAGQLWENPSQVPQTTGLPSSEKNPTGNESDRSHNQESESQYMKLQKMSSQQARGVEPPVNPINVNPMNRNPKQVPFAALLPTLMNQLDKDRALQLRTLYARLKKNEIPKEGFTRHMKDIVGDQMLRMAVSKLQQVNYNQGKIGIQAPSTEINNQKSQSDPRAVHLNQLPSSASGTLGSSVPVQGLTKHPQHQMQHPPSSFSMYTTSGSFHTYPGPNTNASGSSLRPHLHDSHMRHVTHNQPMGSTGLGGPPQSTTNMMTMPKFERPSSVNDPNRVQGGATSHFQNSSSPLNSAPGQGSSVSNVKQELVDQSFEKNNAASVTSNEDLEKESSRMVLSTPNNMGHASSVSPSMTTQLDASTTMNSRGPLGSSQGGVNARMPPKKPSVGQKKPLETLGSSPPPPSKKQKVAGNSMDQSIEQLNDVTAVSGVNLREEEEQLFSGAKEDGRVSEASRRVVHEEEERLILQKNPLQRKLAEIMAKAGLKQISNDVERCLSLCVEERMRGLLSHIIRLSKQRVDAEKSRHRTFITSDIRLQINEMNQKVKEEWEKKQAEAEKLKKPSESEEGDGGVDSEKEKEDNRSKGVKVNKEDDDKMRTTAANVAARAAVGGDDAFLKWQLMAEARQKSVSEAGKDGNQKTTSGGGKNSKDRQDGGRRFSGTGGRRVGKNQGSSLQPKVVRTISVKDVVAVLEREPQMSKSTLMYRLIQ</sequence>